<dbReference type="InterPro" id="IPR018631">
    <property type="entry name" value="AAA-ATPase-like_dom"/>
</dbReference>
<feature type="domain" description="AAA-ATPase-like" evidence="1">
    <location>
        <begin position="39"/>
        <end position="164"/>
    </location>
</feature>
<keyword evidence="3" id="KW-1185">Reference proteome</keyword>
<gene>
    <name evidence="2" type="ORF">BC936DRAFT_147142</name>
</gene>
<dbReference type="PANTHER" id="PTHR34825:SF1">
    <property type="entry name" value="AAA-ATPASE-LIKE DOMAIN-CONTAINING PROTEIN"/>
    <property type="match status" value="1"/>
</dbReference>
<protein>
    <recommendedName>
        <fullName evidence="1">AAA-ATPase-like domain-containing protein</fullName>
    </recommendedName>
</protein>
<evidence type="ECO:0000313" key="3">
    <source>
        <dbReference type="Proteomes" id="UP000268093"/>
    </source>
</evidence>
<dbReference type="EMBL" id="RBNI01000607">
    <property type="protein sequence ID" value="RUP51600.1"/>
    <property type="molecule type" value="Genomic_DNA"/>
</dbReference>
<reference evidence="2 3" key="1">
    <citation type="journal article" date="2018" name="New Phytol.">
        <title>Phylogenomics of Endogonaceae and evolution of mycorrhizas within Mucoromycota.</title>
        <authorList>
            <person name="Chang Y."/>
            <person name="Desiro A."/>
            <person name="Na H."/>
            <person name="Sandor L."/>
            <person name="Lipzen A."/>
            <person name="Clum A."/>
            <person name="Barry K."/>
            <person name="Grigoriev I.V."/>
            <person name="Martin F.M."/>
            <person name="Stajich J.E."/>
            <person name="Smith M.E."/>
            <person name="Bonito G."/>
            <person name="Spatafora J.W."/>
        </authorList>
    </citation>
    <scope>NUCLEOTIDE SEQUENCE [LARGE SCALE GENOMIC DNA]</scope>
    <source>
        <strain evidence="2 3">GMNB39</strain>
    </source>
</reference>
<sequence length="201" mass="23206">MTGVQVRVFIILFSWPELPRVPVIGANDAALLPGGTVSVGSSNFKKLMESRFSVIDKSMLIAEFASTADEVTLVLHPRQFGKTTNLSMLHFFFERIDGKSKHEHELWHTLFGSMKIAKERPDVMMNEFGKYPVVFLSLKDVIGKMWNDMSRLMQTTISQIYNEHAYLCYHQQKCIVLTDEYDVPISSAYHNRYYEDVMHFL</sequence>
<evidence type="ECO:0000313" key="2">
    <source>
        <dbReference type="EMBL" id="RUP51600.1"/>
    </source>
</evidence>
<dbReference type="PANTHER" id="PTHR34825">
    <property type="entry name" value="CONSERVED PROTEIN, WITH A WEAK D-GALACTARATE DEHYDRATASE/ALTRONATE HYDROLASE DOMAIN"/>
    <property type="match status" value="1"/>
</dbReference>
<accession>A0A433DL65</accession>
<dbReference type="Pfam" id="PF09820">
    <property type="entry name" value="AAA-ATPase_like"/>
    <property type="match status" value="1"/>
</dbReference>
<evidence type="ECO:0000259" key="1">
    <source>
        <dbReference type="Pfam" id="PF09820"/>
    </source>
</evidence>
<name>A0A433DL65_9FUNG</name>
<dbReference type="AlphaFoldDB" id="A0A433DL65"/>
<proteinExistence type="predicted"/>
<comment type="caution">
    <text evidence="2">The sequence shown here is derived from an EMBL/GenBank/DDBJ whole genome shotgun (WGS) entry which is preliminary data.</text>
</comment>
<organism evidence="2 3">
    <name type="scientific">Jimgerdemannia flammicorona</name>
    <dbReference type="NCBI Taxonomy" id="994334"/>
    <lineage>
        <taxon>Eukaryota</taxon>
        <taxon>Fungi</taxon>
        <taxon>Fungi incertae sedis</taxon>
        <taxon>Mucoromycota</taxon>
        <taxon>Mucoromycotina</taxon>
        <taxon>Endogonomycetes</taxon>
        <taxon>Endogonales</taxon>
        <taxon>Endogonaceae</taxon>
        <taxon>Jimgerdemannia</taxon>
    </lineage>
</organism>
<dbReference type="OrthoDB" id="5584915at2759"/>
<dbReference type="Proteomes" id="UP000268093">
    <property type="component" value="Unassembled WGS sequence"/>
</dbReference>